<dbReference type="AlphaFoldDB" id="A0A1M6ZN06"/>
<feature type="domain" description="Pyridoxamine 5'-phosphate oxidase N-terminal" evidence="3">
    <location>
        <begin position="24"/>
        <end position="125"/>
    </location>
</feature>
<protein>
    <submittedName>
        <fullName evidence="4">Nitroimidazol reductase NimA, pyridoxamine 5'-phosphate oxidase superfamily</fullName>
    </submittedName>
</protein>
<dbReference type="PANTHER" id="PTHR35176">
    <property type="entry name" value="HEME OXYGENASE HI_0854-RELATED"/>
    <property type="match status" value="1"/>
</dbReference>
<dbReference type="EMBL" id="FRAP01000024">
    <property type="protein sequence ID" value="SHL31918.1"/>
    <property type="molecule type" value="Genomic_DNA"/>
</dbReference>
<evidence type="ECO:0000259" key="3">
    <source>
        <dbReference type="Pfam" id="PF01243"/>
    </source>
</evidence>
<sequence>MTAPLTDPDPRYGEPGAPPTEWAEAERILATAELYWISTVRPDGRPHVTPLLAVWDDGALHVCTGAAERKARNIAANPRVALTTGRNDLVGGTDVVVECVAHRVTDPARLAELATAWEKKYGADWHFDVGAEGFTGPGGVAWVFRLDPTTAFAFGKGPYRQTRYRFT</sequence>
<dbReference type="PANTHER" id="PTHR35176:SF4">
    <property type="entry name" value="PYRIDOXAMINE 5'-PHOSPHATE OXIDASE-RELATED FMN-BINDING"/>
    <property type="match status" value="1"/>
</dbReference>
<dbReference type="Proteomes" id="UP000184363">
    <property type="component" value="Unassembled WGS sequence"/>
</dbReference>
<proteinExistence type="predicted"/>
<accession>A0A1M6ZN06</accession>
<evidence type="ECO:0000313" key="4">
    <source>
        <dbReference type="EMBL" id="SHL31918.1"/>
    </source>
</evidence>
<feature type="region of interest" description="Disordered" evidence="2">
    <location>
        <begin position="1"/>
        <end position="20"/>
    </location>
</feature>
<evidence type="ECO:0000256" key="2">
    <source>
        <dbReference type="SAM" id="MobiDB-lite"/>
    </source>
</evidence>
<dbReference type="RefSeq" id="WP_073459920.1">
    <property type="nucleotide sequence ID" value="NZ_CALGVN010000043.1"/>
</dbReference>
<dbReference type="STRING" id="1848.SAMN05443637_12473"/>
<dbReference type="GO" id="GO:0016627">
    <property type="term" value="F:oxidoreductase activity, acting on the CH-CH group of donors"/>
    <property type="evidence" value="ECO:0007669"/>
    <property type="project" value="TreeGrafter"/>
</dbReference>
<organism evidence="4 5">
    <name type="scientific">Pseudonocardia thermophila</name>
    <dbReference type="NCBI Taxonomy" id="1848"/>
    <lineage>
        <taxon>Bacteria</taxon>
        <taxon>Bacillati</taxon>
        <taxon>Actinomycetota</taxon>
        <taxon>Actinomycetes</taxon>
        <taxon>Pseudonocardiales</taxon>
        <taxon>Pseudonocardiaceae</taxon>
        <taxon>Pseudonocardia</taxon>
    </lineage>
</organism>
<keyword evidence="1" id="KW-0560">Oxidoreductase</keyword>
<dbReference type="Gene3D" id="2.30.110.10">
    <property type="entry name" value="Electron Transport, Fmn-binding Protein, Chain A"/>
    <property type="match status" value="1"/>
</dbReference>
<dbReference type="SUPFAM" id="SSF50475">
    <property type="entry name" value="FMN-binding split barrel"/>
    <property type="match status" value="1"/>
</dbReference>
<dbReference type="InterPro" id="IPR012349">
    <property type="entry name" value="Split_barrel_FMN-bd"/>
</dbReference>
<dbReference type="Pfam" id="PF01243">
    <property type="entry name" value="PNPOx_N"/>
    <property type="match status" value="1"/>
</dbReference>
<evidence type="ECO:0000313" key="5">
    <source>
        <dbReference type="Proteomes" id="UP000184363"/>
    </source>
</evidence>
<gene>
    <name evidence="4" type="ORF">SAMN05443637_12473</name>
</gene>
<dbReference type="GO" id="GO:0005829">
    <property type="term" value="C:cytosol"/>
    <property type="evidence" value="ECO:0007669"/>
    <property type="project" value="TreeGrafter"/>
</dbReference>
<dbReference type="GO" id="GO:0070967">
    <property type="term" value="F:coenzyme F420 binding"/>
    <property type="evidence" value="ECO:0007669"/>
    <property type="project" value="TreeGrafter"/>
</dbReference>
<reference evidence="4 5" key="1">
    <citation type="submission" date="2016-11" db="EMBL/GenBank/DDBJ databases">
        <authorList>
            <person name="Jaros S."/>
            <person name="Januszkiewicz K."/>
            <person name="Wedrychowicz H."/>
        </authorList>
    </citation>
    <scope>NUCLEOTIDE SEQUENCE [LARGE SCALE GENOMIC DNA]</scope>
    <source>
        <strain evidence="4 5">DSM 43832</strain>
    </source>
</reference>
<keyword evidence="5" id="KW-1185">Reference proteome</keyword>
<dbReference type="InterPro" id="IPR052019">
    <property type="entry name" value="F420H2_bilvrd_red/Heme_oxyg"/>
</dbReference>
<evidence type="ECO:0000256" key="1">
    <source>
        <dbReference type="ARBA" id="ARBA00023002"/>
    </source>
</evidence>
<dbReference type="InterPro" id="IPR011576">
    <property type="entry name" value="Pyridox_Oxase_N"/>
</dbReference>
<name>A0A1M6ZN06_PSETH</name>